<evidence type="ECO:0000259" key="13">
    <source>
        <dbReference type="PROSITE" id="PS50972"/>
    </source>
</evidence>
<dbReference type="Gene3D" id="3.20.20.20">
    <property type="entry name" value="Dihydropteroate synthase-like"/>
    <property type="match status" value="1"/>
</dbReference>
<dbReference type="Proteomes" id="UP000276223">
    <property type="component" value="Unassembled WGS sequence"/>
</dbReference>
<name>A0A3N1VJQ2_9BACT</name>
<dbReference type="EC" id="2.5.1.15" evidence="5 12"/>
<evidence type="ECO:0000256" key="12">
    <source>
        <dbReference type="RuleBase" id="RU361205"/>
    </source>
</evidence>
<keyword evidence="9 12" id="KW-0460">Magnesium</keyword>
<dbReference type="InterPro" id="IPR045031">
    <property type="entry name" value="DHP_synth-like"/>
</dbReference>
<keyword evidence="7 12" id="KW-0808">Transferase</keyword>
<dbReference type="CDD" id="cd00739">
    <property type="entry name" value="DHPS"/>
    <property type="match status" value="1"/>
</dbReference>
<evidence type="ECO:0000256" key="2">
    <source>
        <dbReference type="ARBA" id="ARBA00001946"/>
    </source>
</evidence>
<dbReference type="Pfam" id="PF00809">
    <property type="entry name" value="Pterin_bind"/>
    <property type="match status" value="1"/>
</dbReference>
<evidence type="ECO:0000256" key="11">
    <source>
        <dbReference type="ARBA" id="ARBA00030193"/>
    </source>
</evidence>
<dbReference type="InterPro" id="IPR000489">
    <property type="entry name" value="Pterin-binding_dom"/>
</dbReference>
<evidence type="ECO:0000256" key="8">
    <source>
        <dbReference type="ARBA" id="ARBA00022723"/>
    </source>
</evidence>
<dbReference type="PROSITE" id="PS00792">
    <property type="entry name" value="DHPS_1"/>
    <property type="match status" value="1"/>
</dbReference>
<dbReference type="GO" id="GO:0005829">
    <property type="term" value="C:cytosol"/>
    <property type="evidence" value="ECO:0007669"/>
    <property type="project" value="TreeGrafter"/>
</dbReference>
<accession>A0A3N1VJQ2</accession>
<evidence type="ECO:0000256" key="6">
    <source>
        <dbReference type="ARBA" id="ARBA00016919"/>
    </source>
</evidence>
<comment type="caution">
    <text evidence="14">The sequence shown here is derived from an EMBL/GenBank/DDBJ whole genome shotgun (WGS) entry which is preliminary data.</text>
</comment>
<dbReference type="GO" id="GO:0046872">
    <property type="term" value="F:metal ion binding"/>
    <property type="evidence" value="ECO:0007669"/>
    <property type="project" value="UniProtKB-KW"/>
</dbReference>
<keyword evidence="15" id="KW-1185">Reference proteome</keyword>
<dbReference type="GO" id="GO:0046656">
    <property type="term" value="P:folic acid biosynthetic process"/>
    <property type="evidence" value="ECO:0007669"/>
    <property type="project" value="UniProtKB-KW"/>
</dbReference>
<keyword evidence="8 12" id="KW-0479">Metal-binding</keyword>
<evidence type="ECO:0000256" key="9">
    <source>
        <dbReference type="ARBA" id="ARBA00022842"/>
    </source>
</evidence>
<dbReference type="InterPro" id="IPR011005">
    <property type="entry name" value="Dihydropteroate_synth-like_sf"/>
</dbReference>
<comment type="similarity">
    <text evidence="4 12">Belongs to the DHPS family.</text>
</comment>
<dbReference type="GO" id="GO:0046654">
    <property type="term" value="P:tetrahydrofolate biosynthetic process"/>
    <property type="evidence" value="ECO:0007669"/>
    <property type="project" value="UniProtKB-UniPathway"/>
</dbReference>
<evidence type="ECO:0000256" key="7">
    <source>
        <dbReference type="ARBA" id="ARBA00022679"/>
    </source>
</evidence>
<dbReference type="AlphaFoldDB" id="A0A3N1VJQ2"/>
<comment type="cofactor">
    <cofactor evidence="2 12">
        <name>Mg(2+)</name>
        <dbReference type="ChEBI" id="CHEBI:18420"/>
    </cofactor>
</comment>
<dbReference type="PANTHER" id="PTHR20941">
    <property type="entry name" value="FOLATE SYNTHESIS PROTEINS"/>
    <property type="match status" value="1"/>
</dbReference>
<evidence type="ECO:0000256" key="10">
    <source>
        <dbReference type="ARBA" id="ARBA00022909"/>
    </source>
</evidence>
<comment type="catalytic activity">
    <reaction evidence="1">
        <text>(7,8-dihydropterin-6-yl)methyl diphosphate + 4-aminobenzoate = 7,8-dihydropteroate + diphosphate</text>
        <dbReference type="Rhea" id="RHEA:19949"/>
        <dbReference type="ChEBI" id="CHEBI:17836"/>
        <dbReference type="ChEBI" id="CHEBI:17839"/>
        <dbReference type="ChEBI" id="CHEBI:33019"/>
        <dbReference type="ChEBI" id="CHEBI:72950"/>
        <dbReference type="EC" id="2.5.1.15"/>
    </reaction>
</comment>
<dbReference type="OrthoDB" id="9811744at2"/>
<protein>
    <recommendedName>
        <fullName evidence="6 12">Dihydropteroate synthase</fullName>
        <shortName evidence="12">DHPS</shortName>
        <ecNumber evidence="5 12">2.5.1.15</ecNumber>
    </recommendedName>
    <alternativeName>
        <fullName evidence="11 12">Dihydropteroate pyrophosphorylase</fullName>
    </alternativeName>
</protein>
<evidence type="ECO:0000313" key="15">
    <source>
        <dbReference type="Proteomes" id="UP000276223"/>
    </source>
</evidence>
<dbReference type="NCBIfam" id="TIGR01496">
    <property type="entry name" value="DHPS"/>
    <property type="match status" value="1"/>
</dbReference>
<dbReference type="RefSeq" id="WP_123288832.1">
    <property type="nucleotide sequence ID" value="NZ_RJVA01000009.1"/>
</dbReference>
<dbReference type="SUPFAM" id="SSF51717">
    <property type="entry name" value="Dihydropteroate synthetase-like"/>
    <property type="match status" value="1"/>
</dbReference>
<dbReference type="EMBL" id="RJVA01000009">
    <property type="protein sequence ID" value="ROR03033.1"/>
    <property type="molecule type" value="Genomic_DNA"/>
</dbReference>
<feature type="domain" description="Pterin-binding" evidence="13">
    <location>
        <begin position="24"/>
        <end position="278"/>
    </location>
</feature>
<dbReference type="PANTHER" id="PTHR20941:SF1">
    <property type="entry name" value="FOLIC ACID SYNTHESIS PROTEIN FOL1"/>
    <property type="match status" value="1"/>
</dbReference>
<dbReference type="UniPathway" id="UPA00077">
    <property type="reaction ID" value="UER00156"/>
</dbReference>
<evidence type="ECO:0000313" key="14">
    <source>
        <dbReference type="EMBL" id="ROR03033.1"/>
    </source>
</evidence>
<dbReference type="FunFam" id="3.20.20.20:FF:000006">
    <property type="entry name" value="Dihydropteroate synthase"/>
    <property type="match status" value="1"/>
</dbReference>
<organism evidence="14 15">
    <name type="scientific">Desulfosoma caldarium</name>
    <dbReference type="NCBI Taxonomy" id="610254"/>
    <lineage>
        <taxon>Bacteria</taxon>
        <taxon>Pseudomonadati</taxon>
        <taxon>Thermodesulfobacteriota</taxon>
        <taxon>Syntrophobacteria</taxon>
        <taxon>Syntrophobacterales</taxon>
        <taxon>Syntrophobacteraceae</taxon>
        <taxon>Desulfosoma</taxon>
    </lineage>
</organism>
<dbReference type="GO" id="GO:0004156">
    <property type="term" value="F:dihydropteroate synthase activity"/>
    <property type="evidence" value="ECO:0007669"/>
    <property type="project" value="UniProtKB-EC"/>
</dbReference>
<keyword evidence="10 12" id="KW-0289">Folate biosynthesis</keyword>
<gene>
    <name evidence="14" type="ORF">EDC27_0288</name>
</gene>
<comment type="function">
    <text evidence="12">Catalyzes the condensation of para-aminobenzoate (pABA) with 6-hydroxymethyl-7,8-dihydropterin diphosphate (DHPt-PP) to form 7,8-dihydropteroate (H2Pte), the immediate precursor of folate derivatives.</text>
</comment>
<evidence type="ECO:0000256" key="4">
    <source>
        <dbReference type="ARBA" id="ARBA00009503"/>
    </source>
</evidence>
<evidence type="ECO:0000256" key="1">
    <source>
        <dbReference type="ARBA" id="ARBA00000012"/>
    </source>
</evidence>
<dbReference type="PROSITE" id="PS50972">
    <property type="entry name" value="PTERIN_BINDING"/>
    <property type="match status" value="1"/>
</dbReference>
<evidence type="ECO:0000256" key="5">
    <source>
        <dbReference type="ARBA" id="ARBA00012458"/>
    </source>
</evidence>
<dbReference type="PROSITE" id="PS00793">
    <property type="entry name" value="DHPS_2"/>
    <property type="match status" value="1"/>
</dbReference>
<comment type="pathway">
    <text evidence="3 12">Cofactor biosynthesis; tetrahydrofolate biosynthesis; 7,8-dihydrofolate from 2-amino-4-hydroxy-6-hydroxymethyl-7,8-dihydropteridine diphosphate and 4-aminobenzoate: step 1/2.</text>
</comment>
<sequence>MNVGPRPVFHLTLRSRPWVLGHRTLVMGIVNITPDSFSDGGKWATHDAAVAHGLELVRAGADILDIGGESTRPFSDPVPLEEELRRVLPVIQELRRHTDVPISIDTTKAEVAYQALRAGADIINDVSALRFDPEMPAVAAEFGVPLILMHMLGTPKTMQQSPHYEALFSEIIRFLEERMAVAMAAGVDRNQMIVDPGIGFGKTVTHNLRLIRDLDALAVLERPILLGASRKRFIGTVLDAPVEDRELGTAVVNAIGIAAGAHIVRVHDVAFHRRAALMADALRNGLWTNEATA</sequence>
<dbReference type="InterPro" id="IPR006390">
    <property type="entry name" value="DHP_synth_dom"/>
</dbReference>
<evidence type="ECO:0000256" key="3">
    <source>
        <dbReference type="ARBA" id="ARBA00004763"/>
    </source>
</evidence>
<proteinExistence type="inferred from homology"/>
<reference evidence="14 15" key="1">
    <citation type="submission" date="2018-11" db="EMBL/GenBank/DDBJ databases">
        <title>Genomic Encyclopedia of Type Strains, Phase IV (KMG-IV): sequencing the most valuable type-strain genomes for metagenomic binning, comparative biology and taxonomic classification.</title>
        <authorList>
            <person name="Goeker M."/>
        </authorList>
    </citation>
    <scope>NUCLEOTIDE SEQUENCE [LARGE SCALE GENOMIC DNA]</scope>
    <source>
        <strain evidence="14 15">DSM 22027</strain>
    </source>
</reference>